<dbReference type="AlphaFoldDB" id="A0A5B0QUW6"/>
<gene>
    <name evidence="2" type="ORF">PGT21_023061</name>
</gene>
<feature type="compositionally biased region" description="Low complexity" evidence="1">
    <location>
        <begin position="15"/>
        <end position="32"/>
    </location>
</feature>
<dbReference type="Proteomes" id="UP000324748">
    <property type="component" value="Unassembled WGS sequence"/>
</dbReference>
<accession>A0A5B0QUW6</accession>
<evidence type="ECO:0000256" key="1">
    <source>
        <dbReference type="SAM" id="MobiDB-lite"/>
    </source>
</evidence>
<keyword evidence="3" id="KW-1185">Reference proteome</keyword>
<feature type="compositionally biased region" description="Basic and acidic residues" evidence="1">
    <location>
        <begin position="1"/>
        <end position="14"/>
    </location>
</feature>
<sequence>MEASHKSAPKETRAKSANKNPVVNNNKNMSSPTLEPTKAPVNPTITLDASQDSGGDESVDLMSKNPILSMETLKDIAGKTVLLIAYESMDKQKPSLPARSNSAHPI</sequence>
<evidence type="ECO:0000313" key="2">
    <source>
        <dbReference type="EMBL" id="KAA1116695.1"/>
    </source>
</evidence>
<feature type="region of interest" description="Disordered" evidence="1">
    <location>
        <begin position="1"/>
        <end position="60"/>
    </location>
</feature>
<dbReference type="OrthoDB" id="10585545at2759"/>
<reference evidence="2 3" key="1">
    <citation type="submission" date="2019-05" db="EMBL/GenBank/DDBJ databases">
        <title>Emergence of the Ug99 lineage of the wheat stem rust pathogen through somatic hybridization.</title>
        <authorList>
            <person name="Li F."/>
            <person name="Upadhyaya N.M."/>
            <person name="Sperschneider J."/>
            <person name="Matny O."/>
            <person name="Nguyen-Phuc H."/>
            <person name="Mago R."/>
            <person name="Raley C."/>
            <person name="Miller M.E."/>
            <person name="Silverstein K.A.T."/>
            <person name="Henningsen E."/>
            <person name="Hirsch C.D."/>
            <person name="Visser B."/>
            <person name="Pretorius Z.A."/>
            <person name="Steffenson B.J."/>
            <person name="Schwessinger B."/>
            <person name="Dodds P.N."/>
            <person name="Figueroa M."/>
        </authorList>
    </citation>
    <scope>NUCLEOTIDE SEQUENCE [LARGE SCALE GENOMIC DNA]</scope>
    <source>
        <strain evidence="2">21-0</strain>
    </source>
</reference>
<evidence type="ECO:0000313" key="3">
    <source>
        <dbReference type="Proteomes" id="UP000324748"/>
    </source>
</evidence>
<proteinExistence type="predicted"/>
<protein>
    <submittedName>
        <fullName evidence="2">Uncharacterized protein</fullName>
    </submittedName>
</protein>
<feature type="compositionally biased region" description="Polar residues" evidence="1">
    <location>
        <begin position="43"/>
        <end position="53"/>
    </location>
</feature>
<dbReference type="EMBL" id="VSWC01000003">
    <property type="protein sequence ID" value="KAA1116695.1"/>
    <property type="molecule type" value="Genomic_DNA"/>
</dbReference>
<name>A0A5B0QUW6_PUCGR</name>
<organism evidence="2 3">
    <name type="scientific">Puccinia graminis f. sp. tritici</name>
    <dbReference type="NCBI Taxonomy" id="56615"/>
    <lineage>
        <taxon>Eukaryota</taxon>
        <taxon>Fungi</taxon>
        <taxon>Dikarya</taxon>
        <taxon>Basidiomycota</taxon>
        <taxon>Pucciniomycotina</taxon>
        <taxon>Pucciniomycetes</taxon>
        <taxon>Pucciniales</taxon>
        <taxon>Pucciniaceae</taxon>
        <taxon>Puccinia</taxon>
    </lineage>
</organism>
<comment type="caution">
    <text evidence="2">The sequence shown here is derived from an EMBL/GenBank/DDBJ whole genome shotgun (WGS) entry which is preliminary data.</text>
</comment>